<evidence type="ECO:0000313" key="2">
    <source>
        <dbReference type="EMBL" id="NEU71202.1"/>
    </source>
</evidence>
<accession>A0A846GZY8</accession>
<dbReference type="Proteomes" id="UP000031549">
    <property type="component" value="Unassembled WGS sequence"/>
</dbReference>
<comment type="caution">
    <text evidence="2">The sequence shown here is derived from an EMBL/GenBank/DDBJ whole genome shotgun (WGS) entry which is preliminary data.</text>
</comment>
<dbReference type="GO" id="GO:0008168">
    <property type="term" value="F:methyltransferase activity"/>
    <property type="evidence" value="ECO:0007669"/>
    <property type="project" value="UniProtKB-KW"/>
</dbReference>
<dbReference type="InterPro" id="IPR041698">
    <property type="entry name" value="Methyltransf_25"/>
</dbReference>
<protein>
    <submittedName>
        <fullName evidence="2">Class I SAM-dependent methyltransferase</fullName>
    </submittedName>
</protein>
<reference evidence="2 3" key="1">
    <citation type="journal article" date="2015" name="Genome Announc.">
        <title>Draft Genome Sequence of Cyanobacterium Hassallia byssoidea Strain VB512170, Isolated from Monuments in India.</title>
        <authorList>
            <person name="Singh D."/>
            <person name="Chandrababunaidu M.M."/>
            <person name="Panda A."/>
            <person name="Sen D."/>
            <person name="Bhattacharyya S."/>
            <person name="Adhikary S.P."/>
            <person name="Tripathy S."/>
        </authorList>
    </citation>
    <scope>NUCLEOTIDE SEQUENCE [LARGE SCALE GENOMIC DNA]</scope>
    <source>
        <strain evidence="2 3">VB512170</strain>
    </source>
</reference>
<name>A0A846GZY8_9CYAN</name>
<dbReference type="PANTHER" id="PTHR43667:SF2">
    <property type="entry name" value="FATTY ACID C-METHYL TRANSFERASE"/>
    <property type="match status" value="1"/>
</dbReference>
<sequence length="230" mass="26451">MFNCPLSPEKADRLVEHLALNPDSYAIDVGCGEGEFLIRVAERYKIVGIGLDKNSDLIEVANNKVKTRIPSQDVSFVCQDAKSFAWENQKADLIICIGSEFIFGGYRQALQCLSNSLIDSGKLLIGTVFWKKEPNSEYLSLMNKENPHFDYLTTVEIGIEQGFIPLYLCRSNDDEWDDFESQHAQKQYLTALHNGSKQAFERIQRWQRGYLKWGHETMGFVFLLFQKRHI</sequence>
<keyword evidence="2" id="KW-0489">Methyltransferase</keyword>
<dbReference type="SUPFAM" id="SSF53335">
    <property type="entry name" value="S-adenosyl-L-methionine-dependent methyltransferases"/>
    <property type="match status" value="1"/>
</dbReference>
<proteinExistence type="predicted"/>
<feature type="domain" description="Methyltransferase" evidence="1">
    <location>
        <begin position="27"/>
        <end position="113"/>
    </location>
</feature>
<dbReference type="GO" id="GO:0032259">
    <property type="term" value="P:methylation"/>
    <property type="evidence" value="ECO:0007669"/>
    <property type="project" value="UniProtKB-KW"/>
</dbReference>
<keyword evidence="3" id="KW-1185">Reference proteome</keyword>
<dbReference type="Pfam" id="PF13649">
    <property type="entry name" value="Methyltransf_25"/>
    <property type="match status" value="1"/>
</dbReference>
<organism evidence="2 3">
    <name type="scientific">Hassallia byssoidea VB512170</name>
    <dbReference type="NCBI Taxonomy" id="1304833"/>
    <lineage>
        <taxon>Bacteria</taxon>
        <taxon>Bacillati</taxon>
        <taxon>Cyanobacteriota</taxon>
        <taxon>Cyanophyceae</taxon>
        <taxon>Nostocales</taxon>
        <taxon>Tolypothrichaceae</taxon>
        <taxon>Hassallia</taxon>
    </lineage>
</organism>
<evidence type="ECO:0000313" key="3">
    <source>
        <dbReference type="Proteomes" id="UP000031549"/>
    </source>
</evidence>
<evidence type="ECO:0000259" key="1">
    <source>
        <dbReference type="Pfam" id="PF13649"/>
    </source>
</evidence>
<dbReference type="CDD" id="cd02440">
    <property type="entry name" value="AdoMet_MTases"/>
    <property type="match status" value="1"/>
</dbReference>
<dbReference type="EMBL" id="JTCM02000001">
    <property type="protein sequence ID" value="NEU71202.1"/>
    <property type="molecule type" value="Genomic_DNA"/>
</dbReference>
<dbReference type="InterPro" id="IPR050723">
    <property type="entry name" value="CFA/CMAS"/>
</dbReference>
<dbReference type="Gene3D" id="3.40.50.150">
    <property type="entry name" value="Vaccinia Virus protein VP39"/>
    <property type="match status" value="1"/>
</dbReference>
<dbReference type="PANTHER" id="PTHR43667">
    <property type="entry name" value="CYCLOPROPANE-FATTY-ACYL-PHOSPHOLIPID SYNTHASE"/>
    <property type="match status" value="1"/>
</dbReference>
<keyword evidence="2" id="KW-0808">Transferase</keyword>
<dbReference type="AlphaFoldDB" id="A0A846GZY8"/>
<dbReference type="RefSeq" id="WP_039752929.1">
    <property type="nucleotide sequence ID" value="NZ_JTCM02000001.1"/>
</dbReference>
<dbReference type="InterPro" id="IPR029063">
    <property type="entry name" value="SAM-dependent_MTases_sf"/>
</dbReference>
<gene>
    <name evidence="2" type="ORF">PI95_001055</name>
</gene>